<organism evidence="2 3">
    <name type="scientific">Ornithinibacillus salinisoli</name>
    <dbReference type="NCBI Taxonomy" id="1848459"/>
    <lineage>
        <taxon>Bacteria</taxon>
        <taxon>Bacillati</taxon>
        <taxon>Bacillota</taxon>
        <taxon>Bacilli</taxon>
        <taxon>Bacillales</taxon>
        <taxon>Bacillaceae</taxon>
        <taxon>Ornithinibacillus</taxon>
    </lineage>
</organism>
<evidence type="ECO:0000313" key="3">
    <source>
        <dbReference type="Proteomes" id="UP001597383"/>
    </source>
</evidence>
<evidence type="ECO:0008006" key="4">
    <source>
        <dbReference type="Google" id="ProtNLM"/>
    </source>
</evidence>
<evidence type="ECO:0000313" key="2">
    <source>
        <dbReference type="EMBL" id="MFD2043382.1"/>
    </source>
</evidence>
<reference evidence="3" key="1">
    <citation type="journal article" date="2019" name="Int. J. Syst. Evol. Microbiol.">
        <title>The Global Catalogue of Microorganisms (GCM) 10K type strain sequencing project: providing services to taxonomists for standard genome sequencing and annotation.</title>
        <authorList>
            <consortium name="The Broad Institute Genomics Platform"/>
            <consortium name="The Broad Institute Genome Sequencing Center for Infectious Disease"/>
            <person name="Wu L."/>
            <person name="Ma J."/>
        </authorList>
    </citation>
    <scope>NUCLEOTIDE SEQUENCE [LARGE SCALE GENOMIC DNA]</scope>
    <source>
        <strain evidence="3">R28</strain>
    </source>
</reference>
<accession>A0ABW4VUK7</accession>
<keyword evidence="1" id="KW-0472">Membrane</keyword>
<evidence type="ECO:0000256" key="1">
    <source>
        <dbReference type="SAM" id="Phobius"/>
    </source>
</evidence>
<proteinExistence type="predicted"/>
<dbReference type="RefSeq" id="WP_377555110.1">
    <property type="nucleotide sequence ID" value="NZ_JBHUHQ010000007.1"/>
</dbReference>
<dbReference type="EMBL" id="JBHUHQ010000007">
    <property type="protein sequence ID" value="MFD2043382.1"/>
    <property type="molecule type" value="Genomic_DNA"/>
</dbReference>
<sequence>MGGFHIGDAIIQLIFLLLTLAPIVLIVIGFVYLTRMIKRAEKRSEARLKMDNENAKFQEEQIRTINDLNKRLTNIERMLKDVD</sequence>
<keyword evidence="1" id="KW-1133">Transmembrane helix</keyword>
<name>A0ABW4VUK7_9BACI</name>
<keyword evidence="1" id="KW-0812">Transmembrane</keyword>
<protein>
    <recommendedName>
        <fullName evidence="4">DUF4083 domain-containing protein</fullName>
    </recommendedName>
</protein>
<dbReference type="Proteomes" id="UP001597383">
    <property type="component" value="Unassembled WGS sequence"/>
</dbReference>
<comment type="caution">
    <text evidence="2">The sequence shown here is derived from an EMBL/GenBank/DDBJ whole genome shotgun (WGS) entry which is preliminary data.</text>
</comment>
<gene>
    <name evidence="2" type="ORF">ACFSJF_03725</name>
</gene>
<keyword evidence="3" id="KW-1185">Reference proteome</keyword>
<feature type="transmembrane region" description="Helical" evidence="1">
    <location>
        <begin position="12"/>
        <end position="33"/>
    </location>
</feature>